<dbReference type="EC" id="1.14.13.2" evidence="4"/>
<evidence type="ECO:0000256" key="2">
    <source>
        <dbReference type="ARBA" id="ARBA00022827"/>
    </source>
</evidence>
<reference evidence="4 5" key="1">
    <citation type="submission" date="2024-06" db="EMBL/GenBank/DDBJ databases">
        <authorList>
            <person name="Lee S.D."/>
        </authorList>
    </citation>
    <scope>NUCLEOTIDE SEQUENCE [LARGE SCALE GENOMIC DNA]</scope>
    <source>
        <strain evidence="4 5">N1-10</strain>
    </source>
</reference>
<evidence type="ECO:0000256" key="1">
    <source>
        <dbReference type="ARBA" id="ARBA00022630"/>
    </source>
</evidence>
<comment type="caution">
    <text evidence="4">The sequence shown here is derived from an EMBL/GenBank/DDBJ whole genome shotgun (WGS) entry which is preliminary data.</text>
</comment>
<organism evidence="4 5">
    <name type="scientific">Streptacidiphilus jeojiensis</name>
    <dbReference type="NCBI Taxonomy" id="3229225"/>
    <lineage>
        <taxon>Bacteria</taxon>
        <taxon>Bacillati</taxon>
        <taxon>Actinomycetota</taxon>
        <taxon>Actinomycetes</taxon>
        <taxon>Kitasatosporales</taxon>
        <taxon>Streptomycetaceae</taxon>
        <taxon>Streptacidiphilus</taxon>
    </lineage>
</organism>
<protein>
    <submittedName>
        <fullName evidence="4">4-hydroxybenzoate 3-monooxygenase</fullName>
        <ecNumber evidence="4">1.14.13.2</ecNumber>
    </submittedName>
</protein>
<keyword evidence="2" id="KW-0274">FAD</keyword>
<gene>
    <name evidence="4" type="ORF">ABUW04_18240</name>
</gene>
<dbReference type="RefSeq" id="WP_380565748.1">
    <property type="nucleotide sequence ID" value="NZ_JBEUKS010000006.1"/>
</dbReference>
<dbReference type="NCBIfam" id="NF006091">
    <property type="entry name" value="PRK08243.1"/>
    <property type="match status" value="1"/>
</dbReference>
<dbReference type="PANTHER" id="PTHR43004">
    <property type="entry name" value="TRK SYSTEM POTASSIUM UPTAKE PROTEIN"/>
    <property type="match status" value="1"/>
</dbReference>
<dbReference type="Gene3D" id="3.50.50.60">
    <property type="entry name" value="FAD/NAD(P)-binding domain"/>
    <property type="match status" value="1"/>
</dbReference>
<feature type="domain" description="FAD-binding" evidence="3">
    <location>
        <begin position="5"/>
        <end position="338"/>
    </location>
</feature>
<evidence type="ECO:0000313" key="5">
    <source>
        <dbReference type="Proteomes" id="UP001592581"/>
    </source>
</evidence>
<evidence type="ECO:0000259" key="3">
    <source>
        <dbReference type="Pfam" id="PF01494"/>
    </source>
</evidence>
<accession>A0ABV6XPL9</accession>
<dbReference type="Gene3D" id="3.30.9.10">
    <property type="entry name" value="D-Amino Acid Oxidase, subunit A, domain 2"/>
    <property type="match status" value="1"/>
</dbReference>
<proteinExistence type="predicted"/>
<evidence type="ECO:0000313" key="4">
    <source>
        <dbReference type="EMBL" id="MFC1440196.1"/>
    </source>
</evidence>
<keyword evidence="4" id="KW-0560">Oxidoreductase</keyword>
<sequence>MVRERTAVVIVGGGPAGLTLAALLRRCEVPCVVLEVRNREHIEKRQRAGIVEYQAARMLDGWGLADRLLGDAPVGGRLELRVDGVPHQLGDDAIGGIMCPQQVLVRNLIELLLEDGVDLRFGAAEVTLHGLTGERPTVRYRDAEGLEHEIDCDFVAGCDGFHGAGRAAVPAGAVRVLGHDYGGASWLTVLADAPPYRHPLMAVSDRGFAAQFARGPAASRFYLQCAPGDTEQDWPDERIWEQLRVRLGDPGLRAAAVTESEVFAHRGVVHDPMSHGRLFLVGDAAHIISPLGGKGMNLALHDADVLARALRGFTRDGDESGLRDYSRDCLPRVWACQEFCDWLLETTHAAGDTSPSAAYRRGMARARLARLTGSDTSARLYAEQMAGLA</sequence>
<dbReference type="Proteomes" id="UP001592581">
    <property type="component" value="Unassembled WGS sequence"/>
</dbReference>
<dbReference type="SUPFAM" id="SSF54373">
    <property type="entry name" value="FAD-linked reductases, C-terminal domain"/>
    <property type="match status" value="1"/>
</dbReference>
<dbReference type="GO" id="GO:0018659">
    <property type="term" value="F:4-hydroxybenzoate 3-monooxygenase activity"/>
    <property type="evidence" value="ECO:0007669"/>
    <property type="project" value="UniProtKB-EC"/>
</dbReference>
<dbReference type="EMBL" id="JBEUKS010000006">
    <property type="protein sequence ID" value="MFC1440196.1"/>
    <property type="molecule type" value="Genomic_DNA"/>
</dbReference>
<dbReference type="SUPFAM" id="SSF51905">
    <property type="entry name" value="FAD/NAD(P)-binding domain"/>
    <property type="match status" value="1"/>
</dbReference>
<keyword evidence="5" id="KW-1185">Reference proteome</keyword>
<dbReference type="InterPro" id="IPR036188">
    <property type="entry name" value="FAD/NAD-bd_sf"/>
</dbReference>
<dbReference type="PRINTS" id="PR00420">
    <property type="entry name" value="RNGMNOXGNASE"/>
</dbReference>
<dbReference type="InterPro" id="IPR050641">
    <property type="entry name" value="RIFMO-like"/>
</dbReference>
<dbReference type="PANTHER" id="PTHR43004:SF3">
    <property type="entry name" value="P-HYDROXYBENZOATE HYDROXYLASE"/>
    <property type="match status" value="1"/>
</dbReference>
<dbReference type="InterPro" id="IPR002938">
    <property type="entry name" value="FAD-bd"/>
</dbReference>
<dbReference type="Pfam" id="PF01494">
    <property type="entry name" value="FAD_binding_3"/>
    <property type="match status" value="1"/>
</dbReference>
<keyword evidence="1" id="KW-0285">Flavoprotein</keyword>
<name>A0ABV6XPL9_9ACTN</name>